<evidence type="ECO:0000259" key="1">
    <source>
        <dbReference type="Pfam" id="PF00561"/>
    </source>
</evidence>
<dbReference type="Gene3D" id="3.40.50.1820">
    <property type="entry name" value="alpha/beta hydrolase"/>
    <property type="match status" value="1"/>
</dbReference>
<organism evidence="2 3">
    <name type="scientific">Dimargaris cristalligena</name>
    <dbReference type="NCBI Taxonomy" id="215637"/>
    <lineage>
        <taxon>Eukaryota</taxon>
        <taxon>Fungi</taxon>
        <taxon>Fungi incertae sedis</taxon>
        <taxon>Zoopagomycota</taxon>
        <taxon>Kickxellomycotina</taxon>
        <taxon>Dimargaritomycetes</taxon>
        <taxon>Dimargaritales</taxon>
        <taxon>Dimargaritaceae</taxon>
        <taxon>Dimargaris</taxon>
    </lineage>
</organism>
<evidence type="ECO:0000313" key="3">
    <source>
        <dbReference type="Proteomes" id="UP000268162"/>
    </source>
</evidence>
<name>A0A4P9ZWD2_9FUNG</name>
<accession>A0A4P9ZWD2</accession>
<dbReference type="STRING" id="215637.A0A4P9ZWD2"/>
<reference evidence="3" key="1">
    <citation type="journal article" date="2018" name="Nat. Microbiol.">
        <title>Leveraging single-cell genomics to expand the fungal tree of life.</title>
        <authorList>
            <person name="Ahrendt S.R."/>
            <person name="Quandt C.A."/>
            <person name="Ciobanu D."/>
            <person name="Clum A."/>
            <person name="Salamov A."/>
            <person name="Andreopoulos B."/>
            <person name="Cheng J.F."/>
            <person name="Woyke T."/>
            <person name="Pelin A."/>
            <person name="Henrissat B."/>
            <person name="Reynolds N.K."/>
            <person name="Benny G.L."/>
            <person name="Smith M.E."/>
            <person name="James T.Y."/>
            <person name="Grigoriev I.V."/>
        </authorList>
    </citation>
    <scope>NUCLEOTIDE SEQUENCE [LARGE SCALE GENOMIC DNA]</scope>
    <source>
        <strain evidence="3">RSA 468</strain>
    </source>
</reference>
<dbReference type="Proteomes" id="UP000268162">
    <property type="component" value="Unassembled WGS sequence"/>
</dbReference>
<dbReference type="Pfam" id="PF00561">
    <property type="entry name" value="Abhydrolase_1"/>
    <property type="match status" value="1"/>
</dbReference>
<sequence length="273" mass="30384">MGLVSWEQQIKHFTGANASTNGEEYTLLLFDNRGTGWSDTPSGLYTSQAMAYDTLALLDHLDWRSDVHVVGVSLGGMIIQELARVADLDRFSTFAFLSTTPGRVLFPWSTMYLFLKLAFTQDLEAKFHLANSLLFPSKWLEQPYQSSAVDPDYPPNRVRTNLDFVREGGRIRTPFARLQTFNGFLGQLSACLRHSTSAACLEPLSKHPRIRCLVLTGTDDRMVPPVDSLDLASHLAAPILVFSGSGHVLPLEQASRLNLVLHKHFNGEETASF</sequence>
<keyword evidence="2" id="KW-0378">Hydrolase</keyword>
<feature type="domain" description="AB hydrolase-1" evidence="1">
    <location>
        <begin position="5"/>
        <end position="252"/>
    </location>
</feature>
<evidence type="ECO:0000313" key="2">
    <source>
        <dbReference type="EMBL" id="RKP37955.1"/>
    </source>
</evidence>
<dbReference type="InterPro" id="IPR000073">
    <property type="entry name" value="AB_hydrolase_1"/>
</dbReference>
<gene>
    <name evidence="2" type="ORF">BJ085DRAFT_17100</name>
</gene>
<dbReference type="AlphaFoldDB" id="A0A4P9ZWD2"/>
<dbReference type="InterPro" id="IPR029058">
    <property type="entry name" value="AB_hydrolase_fold"/>
</dbReference>
<dbReference type="SUPFAM" id="SSF53474">
    <property type="entry name" value="alpha/beta-Hydrolases"/>
    <property type="match status" value="1"/>
</dbReference>
<dbReference type="GO" id="GO:0016787">
    <property type="term" value="F:hydrolase activity"/>
    <property type="evidence" value="ECO:0007669"/>
    <property type="project" value="UniProtKB-KW"/>
</dbReference>
<dbReference type="EMBL" id="ML002425">
    <property type="protein sequence ID" value="RKP37955.1"/>
    <property type="molecule type" value="Genomic_DNA"/>
</dbReference>
<dbReference type="PANTHER" id="PTHR43433:SF5">
    <property type="entry name" value="AB HYDROLASE-1 DOMAIN-CONTAINING PROTEIN"/>
    <property type="match status" value="1"/>
</dbReference>
<dbReference type="InterPro" id="IPR050471">
    <property type="entry name" value="AB_hydrolase"/>
</dbReference>
<dbReference type="PANTHER" id="PTHR43433">
    <property type="entry name" value="HYDROLASE, ALPHA/BETA FOLD FAMILY PROTEIN"/>
    <property type="match status" value="1"/>
</dbReference>
<protein>
    <submittedName>
        <fullName evidence="2">Alpha/Beta hydrolase protein</fullName>
    </submittedName>
</protein>
<keyword evidence="3" id="KW-1185">Reference proteome</keyword>
<proteinExistence type="predicted"/>